<feature type="domain" description="HD" evidence="2">
    <location>
        <begin position="33"/>
        <end position="150"/>
    </location>
</feature>
<sequence>MTRMTLDDLMVSSETAVSGAALEMATAYFSSAMLNHSLRVYVWAAAHGTSQNIHFDPELLFVASLFHDIGLVPEFDSHAVSFEEAGGQVARVFAAGAGWPAERRERLPELISRHVLGDSVDLSMDPEGHLLARAAGVEITGRHADDFSPGFRAEVLQRYPRLSFIEEFLALSHEQAQRKPDSPPATWIRTNLDARMADNPLDDSSLRPPAGD</sequence>
<dbReference type="CDD" id="cd00077">
    <property type="entry name" value="HDc"/>
    <property type="match status" value="1"/>
</dbReference>
<dbReference type="SMART" id="SM00471">
    <property type="entry name" value="HDc"/>
    <property type="match status" value="1"/>
</dbReference>
<dbReference type="Proteomes" id="UP000198983">
    <property type="component" value="Chromosome I"/>
</dbReference>
<dbReference type="AlphaFoldDB" id="A0A1H1TYM2"/>
<reference evidence="3 4" key="1">
    <citation type="submission" date="2016-10" db="EMBL/GenBank/DDBJ databases">
        <authorList>
            <person name="de Groot N.N."/>
        </authorList>
    </citation>
    <scope>NUCLEOTIDE SEQUENCE [LARGE SCALE GENOMIC DNA]</scope>
    <source>
        <strain evidence="3 4">DSM 22024</strain>
    </source>
</reference>
<dbReference type="Gene3D" id="1.10.3210.10">
    <property type="entry name" value="Hypothetical protein af1432"/>
    <property type="match status" value="1"/>
</dbReference>
<evidence type="ECO:0000313" key="4">
    <source>
        <dbReference type="Proteomes" id="UP000198983"/>
    </source>
</evidence>
<evidence type="ECO:0000259" key="2">
    <source>
        <dbReference type="PROSITE" id="PS51831"/>
    </source>
</evidence>
<dbReference type="PROSITE" id="PS51831">
    <property type="entry name" value="HD"/>
    <property type="match status" value="1"/>
</dbReference>
<evidence type="ECO:0000256" key="1">
    <source>
        <dbReference type="SAM" id="MobiDB-lite"/>
    </source>
</evidence>
<organism evidence="3 4">
    <name type="scientific">Actinopolymorpha singaporensis</name>
    <dbReference type="NCBI Taxonomy" id="117157"/>
    <lineage>
        <taxon>Bacteria</taxon>
        <taxon>Bacillati</taxon>
        <taxon>Actinomycetota</taxon>
        <taxon>Actinomycetes</taxon>
        <taxon>Propionibacteriales</taxon>
        <taxon>Actinopolymorphaceae</taxon>
        <taxon>Actinopolymorpha</taxon>
    </lineage>
</organism>
<proteinExistence type="predicted"/>
<accession>A0A1H1TYM2</accession>
<dbReference type="SUPFAM" id="SSF109604">
    <property type="entry name" value="HD-domain/PDEase-like"/>
    <property type="match status" value="1"/>
</dbReference>
<dbReference type="STRING" id="117157.SAMN04489717_3395"/>
<evidence type="ECO:0000313" key="3">
    <source>
        <dbReference type="EMBL" id="SDS65337.1"/>
    </source>
</evidence>
<dbReference type="InterPro" id="IPR006674">
    <property type="entry name" value="HD_domain"/>
</dbReference>
<dbReference type="PANTHER" id="PTHR35569:SF1">
    <property type="entry name" value="CYANAMIDE HYDRATASE DDI2-RELATED"/>
    <property type="match status" value="1"/>
</dbReference>
<name>A0A1H1TYM2_9ACTN</name>
<dbReference type="EMBL" id="LT629732">
    <property type="protein sequence ID" value="SDS65337.1"/>
    <property type="molecule type" value="Genomic_DNA"/>
</dbReference>
<dbReference type="PANTHER" id="PTHR35569">
    <property type="entry name" value="CYANAMIDE HYDRATASE DDI2-RELATED"/>
    <property type="match status" value="1"/>
</dbReference>
<dbReference type="InterPro" id="IPR003607">
    <property type="entry name" value="HD/PDEase_dom"/>
</dbReference>
<protein>
    <submittedName>
        <fullName evidence="3">HD domain-containing protein</fullName>
    </submittedName>
</protein>
<feature type="region of interest" description="Disordered" evidence="1">
    <location>
        <begin position="174"/>
        <end position="212"/>
    </location>
</feature>
<dbReference type="Pfam" id="PF01966">
    <property type="entry name" value="HD"/>
    <property type="match status" value="1"/>
</dbReference>
<keyword evidence="4" id="KW-1185">Reference proteome</keyword>
<gene>
    <name evidence="3" type="ORF">SAMN04489717_3395</name>
</gene>